<proteinExistence type="predicted"/>
<protein>
    <submittedName>
        <fullName evidence="1">Uncharacterized protein</fullName>
    </submittedName>
</protein>
<evidence type="ECO:0000313" key="1">
    <source>
        <dbReference type="EMBL" id="KAH7012399.1"/>
    </source>
</evidence>
<keyword evidence="2" id="KW-1185">Reference proteome</keyword>
<organism evidence="1 2">
    <name type="scientific">Macrophomina phaseolina</name>
    <dbReference type="NCBI Taxonomy" id="35725"/>
    <lineage>
        <taxon>Eukaryota</taxon>
        <taxon>Fungi</taxon>
        <taxon>Dikarya</taxon>
        <taxon>Ascomycota</taxon>
        <taxon>Pezizomycotina</taxon>
        <taxon>Dothideomycetes</taxon>
        <taxon>Dothideomycetes incertae sedis</taxon>
        <taxon>Botryosphaeriales</taxon>
        <taxon>Botryosphaeriaceae</taxon>
        <taxon>Macrophomina</taxon>
    </lineage>
</organism>
<gene>
    <name evidence="1" type="ORF">B0J12DRAFT_690057</name>
</gene>
<dbReference type="EMBL" id="JAGTJR010000086">
    <property type="protein sequence ID" value="KAH7012399.1"/>
    <property type="molecule type" value="Genomic_DNA"/>
</dbReference>
<name>A0ABQ8FQM4_9PEZI</name>
<evidence type="ECO:0000313" key="2">
    <source>
        <dbReference type="Proteomes" id="UP000774617"/>
    </source>
</evidence>
<reference evidence="1 2" key="1">
    <citation type="journal article" date="2021" name="Nat. Commun.">
        <title>Genetic determinants of endophytism in the Arabidopsis root mycobiome.</title>
        <authorList>
            <person name="Mesny F."/>
            <person name="Miyauchi S."/>
            <person name="Thiergart T."/>
            <person name="Pickel B."/>
            <person name="Atanasova L."/>
            <person name="Karlsson M."/>
            <person name="Huettel B."/>
            <person name="Barry K.W."/>
            <person name="Haridas S."/>
            <person name="Chen C."/>
            <person name="Bauer D."/>
            <person name="Andreopoulos W."/>
            <person name="Pangilinan J."/>
            <person name="LaButti K."/>
            <person name="Riley R."/>
            <person name="Lipzen A."/>
            <person name="Clum A."/>
            <person name="Drula E."/>
            <person name="Henrissat B."/>
            <person name="Kohler A."/>
            <person name="Grigoriev I.V."/>
            <person name="Martin F.M."/>
            <person name="Hacquard S."/>
        </authorList>
    </citation>
    <scope>NUCLEOTIDE SEQUENCE [LARGE SCALE GENOMIC DNA]</scope>
    <source>
        <strain evidence="1 2">MPI-SDFR-AT-0080</strain>
    </source>
</reference>
<accession>A0ABQ8FQM4</accession>
<dbReference type="Proteomes" id="UP000774617">
    <property type="component" value="Unassembled WGS sequence"/>
</dbReference>
<comment type="caution">
    <text evidence="1">The sequence shown here is derived from an EMBL/GenBank/DDBJ whole genome shotgun (WGS) entry which is preliminary data.</text>
</comment>
<sequence length="207" mass="22890">MCPAQLSLGLRSPSPAEDNHQIVGPGAQARATNNVANARLGRCISRVSEGALTDHLRSRTILLESFIFLLMLVPILIARLSDGSSIQYLALRRTGPAYRPSHLGLVAYTAGRYGRMEILPSYQRRVNFWYKIALDPHGSMPGTSDGWRLVYNWNREATKVDYCCSHPRTTATAAVTYSQPMLSLANDKSHLPLASLPCLIFTEVNYA</sequence>